<evidence type="ECO:0000256" key="2">
    <source>
        <dbReference type="PROSITE-ProRule" id="PRU00176"/>
    </source>
</evidence>
<evidence type="ECO:0000313" key="5">
    <source>
        <dbReference type="EMBL" id="GMI23543.1"/>
    </source>
</evidence>
<dbReference type="PROSITE" id="PS50102">
    <property type="entry name" value="RRM"/>
    <property type="match status" value="2"/>
</dbReference>
<dbReference type="Pfam" id="PF00076">
    <property type="entry name" value="RRM_1"/>
    <property type="match status" value="2"/>
</dbReference>
<sequence>MATSKIFVGGLSWATTEENLRFHFERYGTVESTMIMTDRATGNSRGFGFVTFVEADTVNIVCKERHMVSDKYIDVKPAVDREKAPPSIHGARVGNAPAVPGGGTGASTDYKLFVGGLRFETSTEALQRYFEGFGRVAHAEVMLEPGGTRSRGFGFVRYEQEADMAKALQHPAHMIDGARAEVKPATAAGRGPAHTTPVQSLRNASVCPVGENPAYWALARGFGRTGWRAGYGTHAWGPEGFGVPGWEGSDVVKFKGSFGFRRKPKEVPQEVPQEEVKGGGEKRGREEEEKEGDAKRARPSDQQ</sequence>
<dbReference type="SUPFAM" id="SSF54928">
    <property type="entry name" value="RNA-binding domain, RBD"/>
    <property type="match status" value="2"/>
</dbReference>
<evidence type="ECO:0000256" key="3">
    <source>
        <dbReference type="SAM" id="MobiDB-lite"/>
    </source>
</evidence>
<dbReference type="InterPro" id="IPR012677">
    <property type="entry name" value="Nucleotide-bd_a/b_plait_sf"/>
</dbReference>
<evidence type="ECO:0000259" key="4">
    <source>
        <dbReference type="PROSITE" id="PS50102"/>
    </source>
</evidence>
<proteinExistence type="predicted"/>
<organism evidence="5 6">
    <name type="scientific">Tetraparma gracilis</name>
    <dbReference type="NCBI Taxonomy" id="2962635"/>
    <lineage>
        <taxon>Eukaryota</taxon>
        <taxon>Sar</taxon>
        <taxon>Stramenopiles</taxon>
        <taxon>Ochrophyta</taxon>
        <taxon>Bolidophyceae</taxon>
        <taxon>Parmales</taxon>
        <taxon>Triparmaceae</taxon>
        <taxon>Tetraparma</taxon>
    </lineage>
</organism>
<feature type="region of interest" description="Disordered" evidence="3">
    <location>
        <begin position="259"/>
        <end position="303"/>
    </location>
</feature>
<dbReference type="Proteomes" id="UP001165060">
    <property type="component" value="Unassembled WGS sequence"/>
</dbReference>
<keyword evidence="6" id="KW-1185">Reference proteome</keyword>
<keyword evidence="1 2" id="KW-0694">RNA-binding</keyword>
<dbReference type="PANTHER" id="PTHR11176">
    <property type="entry name" value="BOULE-RELATED"/>
    <property type="match status" value="1"/>
</dbReference>
<dbReference type="SMART" id="SM00360">
    <property type="entry name" value="RRM"/>
    <property type="match status" value="2"/>
</dbReference>
<dbReference type="InterPro" id="IPR035979">
    <property type="entry name" value="RBD_domain_sf"/>
</dbReference>
<accession>A0ABQ6MCJ6</accession>
<name>A0ABQ6MCJ6_9STRA</name>
<dbReference type="EMBL" id="BRYB01003970">
    <property type="protein sequence ID" value="GMI23543.1"/>
    <property type="molecule type" value="Genomic_DNA"/>
</dbReference>
<evidence type="ECO:0000313" key="6">
    <source>
        <dbReference type="Proteomes" id="UP001165060"/>
    </source>
</evidence>
<protein>
    <recommendedName>
        <fullName evidence="4">RRM domain-containing protein</fullName>
    </recommendedName>
</protein>
<feature type="compositionally biased region" description="Basic and acidic residues" evidence="3">
    <location>
        <begin position="274"/>
        <end position="303"/>
    </location>
</feature>
<dbReference type="InterPro" id="IPR000504">
    <property type="entry name" value="RRM_dom"/>
</dbReference>
<feature type="domain" description="RRM" evidence="4">
    <location>
        <begin position="4"/>
        <end position="80"/>
    </location>
</feature>
<evidence type="ECO:0000256" key="1">
    <source>
        <dbReference type="ARBA" id="ARBA00022884"/>
    </source>
</evidence>
<gene>
    <name evidence="5" type="ORF">TeGR_g1547</name>
</gene>
<reference evidence="5 6" key="1">
    <citation type="journal article" date="2023" name="Commun. Biol.">
        <title>Genome analysis of Parmales, the sister group of diatoms, reveals the evolutionary specialization of diatoms from phago-mixotrophs to photoautotrophs.</title>
        <authorList>
            <person name="Ban H."/>
            <person name="Sato S."/>
            <person name="Yoshikawa S."/>
            <person name="Yamada K."/>
            <person name="Nakamura Y."/>
            <person name="Ichinomiya M."/>
            <person name="Sato N."/>
            <person name="Blanc-Mathieu R."/>
            <person name="Endo H."/>
            <person name="Kuwata A."/>
            <person name="Ogata H."/>
        </authorList>
    </citation>
    <scope>NUCLEOTIDE SEQUENCE [LARGE SCALE GENOMIC DNA]</scope>
</reference>
<dbReference type="Gene3D" id="3.30.70.330">
    <property type="match status" value="2"/>
</dbReference>
<comment type="caution">
    <text evidence="5">The sequence shown here is derived from an EMBL/GenBank/DDBJ whole genome shotgun (WGS) entry which is preliminary data.</text>
</comment>
<feature type="domain" description="RRM" evidence="4">
    <location>
        <begin position="110"/>
        <end position="187"/>
    </location>
</feature>